<dbReference type="PANTHER" id="PTHR31591:SF7">
    <property type="entry name" value="DUF1749-DOMAIN-CONTAINING PROTEIN"/>
    <property type="match status" value="1"/>
</dbReference>
<sequence length="315" mass="34389">MTSPDIHPGVLHRISRPSTGGFPPPPLTAFEHSHGFSDPSTNTLIFLGGLFDGLLTVPFVPPLVHATPSTWTITEPVLSSAYRQWGFSSLGEDVAEIAVLVEHFRKLRPEGRIVLLGHSTGSQQIMHYLLSKPALPNVDGAIFQASASDREVMTMFLPPSSYDSSCALAQSYIDEGRADDILPFSATKSLFMSAPVSAKRFLSLASPGPLHAGEDDYFSSDLEDKRLEKTFGALGKIVTRLSFLFSGRDQYVPSTVDKMKMVERWHEHVRRGGGVIDERSGVVGGATHTLKEGGKGLEDLVKRVVGFLERLDENQ</sequence>
<dbReference type="Proteomes" id="UP001276659">
    <property type="component" value="Unassembled WGS sequence"/>
</dbReference>
<dbReference type="SUPFAM" id="SSF53474">
    <property type="entry name" value="alpha/beta-Hydrolases"/>
    <property type="match status" value="1"/>
</dbReference>
<feature type="region of interest" description="Disordered" evidence="1">
    <location>
        <begin position="1"/>
        <end position="33"/>
    </location>
</feature>
<organism evidence="2 3">
    <name type="scientific">Lepraria neglecta</name>
    <dbReference type="NCBI Taxonomy" id="209136"/>
    <lineage>
        <taxon>Eukaryota</taxon>
        <taxon>Fungi</taxon>
        <taxon>Dikarya</taxon>
        <taxon>Ascomycota</taxon>
        <taxon>Pezizomycotina</taxon>
        <taxon>Lecanoromycetes</taxon>
        <taxon>OSLEUM clade</taxon>
        <taxon>Lecanoromycetidae</taxon>
        <taxon>Lecanorales</taxon>
        <taxon>Lecanorineae</taxon>
        <taxon>Stereocaulaceae</taxon>
        <taxon>Lepraria</taxon>
    </lineage>
</organism>
<proteinExistence type="predicted"/>
<evidence type="ECO:0000256" key="1">
    <source>
        <dbReference type="SAM" id="MobiDB-lite"/>
    </source>
</evidence>
<dbReference type="EMBL" id="JASNWA010000011">
    <property type="protein sequence ID" value="KAK3167379.1"/>
    <property type="molecule type" value="Genomic_DNA"/>
</dbReference>
<gene>
    <name evidence="2" type="ORF">OEA41_010506</name>
</gene>
<dbReference type="Pfam" id="PF08538">
    <property type="entry name" value="DUF1749"/>
    <property type="match status" value="1"/>
</dbReference>
<evidence type="ECO:0000313" key="3">
    <source>
        <dbReference type="Proteomes" id="UP001276659"/>
    </source>
</evidence>
<evidence type="ECO:0008006" key="4">
    <source>
        <dbReference type="Google" id="ProtNLM"/>
    </source>
</evidence>
<comment type="caution">
    <text evidence="2">The sequence shown here is derived from an EMBL/GenBank/DDBJ whole genome shotgun (WGS) entry which is preliminary data.</text>
</comment>
<protein>
    <recommendedName>
        <fullName evidence="4">DUF1749-domain-containing protein</fullName>
    </recommendedName>
</protein>
<dbReference type="InterPro" id="IPR029058">
    <property type="entry name" value="AB_hydrolase_fold"/>
</dbReference>
<dbReference type="AlphaFoldDB" id="A0AAE0DFD0"/>
<keyword evidence="3" id="KW-1185">Reference proteome</keyword>
<accession>A0AAE0DFD0</accession>
<dbReference type="InterPro" id="IPR013744">
    <property type="entry name" value="SidJ"/>
</dbReference>
<evidence type="ECO:0000313" key="2">
    <source>
        <dbReference type="EMBL" id="KAK3167379.1"/>
    </source>
</evidence>
<dbReference type="PANTHER" id="PTHR31591">
    <property type="entry name" value="UPF0613 PROTEIN PB24D3.06C"/>
    <property type="match status" value="1"/>
</dbReference>
<dbReference type="Gene3D" id="3.40.50.1820">
    <property type="entry name" value="alpha/beta hydrolase"/>
    <property type="match status" value="1"/>
</dbReference>
<reference evidence="2" key="1">
    <citation type="submission" date="2022-11" db="EMBL/GenBank/DDBJ databases">
        <title>Chromosomal genome sequence assembly and mating type (MAT) locus characterization of the leprose asexual lichenized fungus Lepraria neglecta (Nyl.) Erichsen.</title>
        <authorList>
            <person name="Allen J.L."/>
            <person name="Pfeffer B."/>
        </authorList>
    </citation>
    <scope>NUCLEOTIDE SEQUENCE</scope>
    <source>
        <strain evidence="2">Allen 5258</strain>
    </source>
</reference>
<name>A0AAE0DFD0_9LECA</name>